<dbReference type="PRINTS" id="PR00455">
    <property type="entry name" value="HTHTETR"/>
</dbReference>
<dbReference type="InterPro" id="IPR039532">
    <property type="entry name" value="TetR_C_Firmicutes"/>
</dbReference>
<protein>
    <submittedName>
        <fullName evidence="4">TetR family transcriptional regulator</fullName>
    </submittedName>
</protein>
<dbReference type="Pfam" id="PF14278">
    <property type="entry name" value="TetR_C_8"/>
    <property type="match status" value="1"/>
</dbReference>
<accession>A0ABQ6G4C5</accession>
<proteinExistence type="predicted"/>
<evidence type="ECO:0000259" key="3">
    <source>
        <dbReference type="PROSITE" id="PS50977"/>
    </source>
</evidence>
<evidence type="ECO:0000313" key="4">
    <source>
        <dbReference type="EMBL" id="GLV60953.1"/>
    </source>
</evidence>
<organism evidence="4 5">
    <name type="scientific">Dictyobacter halimunensis</name>
    <dbReference type="NCBI Taxonomy" id="3026934"/>
    <lineage>
        <taxon>Bacteria</taxon>
        <taxon>Bacillati</taxon>
        <taxon>Chloroflexota</taxon>
        <taxon>Ktedonobacteria</taxon>
        <taxon>Ktedonobacterales</taxon>
        <taxon>Dictyobacteraceae</taxon>
        <taxon>Dictyobacter</taxon>
    </lineage>
</organism>
<name>A0ABQ6G4C5_9CHLR</name>
<dbReference type="RefSeq" id="WP_338258194.1">
    <property type="nucleotide sequence ID" value="NZ_BSRI01000002.1"/>
</dbReference>
<dbReference type="InterPro" id="IPR050624">
    <property type="entry name" value="HTH-type_Tx_Regulator"/>
</dbReference>
<feature type="DNA-binding region" description="H-T-H motif" evidence="2">
    <location>
        <begin position="34"/>
        <end position="53"/>
    </location>
</feature>
<dbReference type="PROSITE" id="PS50977">
    <property type="entry name" value="HTH_TETR_2"/>
    <property type="match status" value="1"/>
</dbReference>
<dbReference type="PANTHER" id="PTHR43479:SF7">
    <property type="entry name" value="TETR-FAMILY TRANSCRIPTIONAL REGULATOR"/>
    <property type="match status" value="1"/>
</dbReference>
<feature type="domain" description="HTH tetR-type" evidence="3">
    <location>
        <begin position="11"/>
        <end position="71"/>
    </location>
</feature>
<evidence type="ECO:0000256" key="2">
    <source>
        <dbReference type="PROSITE-ProRule" id="PRU00335"/>
    </source>
</evidence>
<dbReference type="PANTHER" id="PTHR43479">
    <property type="entry name" value="ACREF/ENVCD OPERON REPRESSOR-RELATED"/>
    <property type="match status" value="1"/>
</dbReference>
<evidence type="ECO:0000256" key="1">
    <source>
        <dbReference type="ARBA" id="ARBA00023125"/>
    </source>
</evidence>
<dbReference type="Proteomes" id="UP001344906">
    <property type="component" value="Unassembled WGS sequence"/>
</dbReference>
<dbReference type="InterPro" id="IPR009057">
    <property type="entry name" value="Homeodomain-like_sf"/>
</dbReference>
<gene>
    <name evidence="4" type="ORF">KDH_77710</name>
</gene>
<dbReference type="SUPFAM" id="SSF46689">
    <property type="entry name" value="Homeodomain-like"/>
    <property type="match status" value="1"/>
</dbReference>
<comment type="caution">
    <text evidence="4">The sequence shown here is derived from an EMBL/GenBank/DDBJ whole genome shotgun (WGS) entry which is preliminary data.</text>
</comment>
<dbReference type="Pfam" id="PF00440">
    <property type="entry name" value="TetR_N"/>
    <property type="match status" value="1"/>
</dbReference>
<sequence length="220" mass="26057">MSQNSEDLRVRRTRKLLRDALIELTEERGFDSLTVGEIARRAMVSRAAFYRYYQDKYDLVEKIFEDAIEALTRDIDPLRRDIFASLDVMRPPMSWDDFYWITEEAQGQAPQLWEKLFEHIEEYERLYRVLLGKKGSPWFVNKMREYLEERASERLGEFITHIGATRHALAKGLVPRMIATQIVDTITWWLEQGKPYSTSQIATYCFHLVYATLKEASSWK</sequence>
<reference evidence="4 5" key="1">
    <citation type="submission" date="2023-02" db="EMBL/GenBank/DDBJ databases">
        <title>Dictyobacter halimunensis sp. nov., a new member of the class Ktedonobacteria from forest soil in a geothermal area.</title>
        <authorList>
            <person name="Rachmania M.K."/>
            <person name="Ningsih F."/>
            <person name="Sakai Y."/>
            <person name="Yabe S."/>
            <person name="Yokota A."/>
            <person name="Sjamsuridzal W."/>
        </authorList>
    </citation>
    <scope>NUCLEOTIDE SEQUENCE [LARGE SCALE GENOMIC DNA]</scope>
    <source>
        <strain evidence="4 5">S3.2.2.5</strain>
    </source>
</reference>
<evidence type="ECO:0000313" key="5">
    <source>
        <dbReference type="Proteomes" id="UP001344906"/>
    </source>
</evidence>
<dbReference type="EMBL" id="BSRI01000002">
    <property type="protein sequence ID" value="GLV60953.1"/>
    <property type="molecule type" value="Genomic_DNA"/>
</dbReference>
<dbReference type="Gene3D" id="1.10.357.10">
    <property type="entry name" value="Tetracycline Repressor, domain 2"/>
    <property type="match status" value="1"/>
</dbReference>
<dbReference type="InterPro" id="IPR001647">
    <property type="entry name" value="HTH_TetR"/>
</dbReference>
<keyword evidence="5" id="KW-1185">Reference proteome</keyword>
<keyword evidence="1 2" id="KW-0238">DNA-binding</keyword>